<organism evidence="2 3">
    <name type="scientific">Marinobacter fuscus</name>
    <dbReference type="NCBI Taxonomy" id="2109942"/>
    <lineage>
        <taxon>Bacteria</taxon>
        <taxon>Pseudomonadati</taxon>
        <taxon>Pseudomonadota</taxon>
        <taxon>Gammaproteobacteria</taxon>
        <taxon>Pseudomonadales</taxon>
        <taxon>Marinobacteraceae</taxon>
        <taxon>Marinobacter</taxon>
    </lineage>
</organism>
<feature type="coiled-coil region" evidence="1">
    <location>
        <begin position="17"/>
        <end position="51"/>
    </location>
</feature>
<dbReference type="Proteomes" id="UP000239866">
    <property type="component" value="Unassembled WGS sequence"/>
</dbReference>
<proteinExistence type="predicted"/>
<comment type="caution">
    <text evidence="2">The sequence shown here is derived from an EMBL/GenBank/DDBJ whole genome shotgun (WGS) entry which is preliminary data.</text>
</comment>
<accession>A0A2T1K3L4</accession>
<reference evidence="2 3" key="1">
    <citation type="submission" date="2018-03" db="EMBL/GenBank/DDBJ databases">
        <title>Marinobacter brunus sp. nov., a marine bacterium of Gamma-proteobacteria isolated from the surface seawater of the South China Sea.</title>
        <authorList>
            <person name="Cheng H."/>
            <person name="Wu Y.-H."/>
            <person name="Xamxidin M."/>
            <person name="Xu X.-W."/>
        </authorList>
    </citation>
    <scope>NUCLEOTIDE SEQUENCE [LARGE SCALE GENOMIC DNA]</scope>
    <source>
        <strain evidence="2 3">NH169-3</strain>
    </source>
</reference>
<evidence type="ECO:0000256" key="1">
    <source>
        <dbReference type="SAM" id="Coils"/>
    </source>
</evidence>
<protein>
    <submittedName>
        <fullName evidence="2">Uncharacterized protein</fullName>
    </submittedName>
</protein>
<dbReference type="AlphaFoldDB" id="A0A2T1K3L4"/>
<evidence type="ECO:0000313" key="2">
    <source>
        <dbReference type="EMBL" id="PSF04739.1"/>
    </source>
</evidence>
<sequence length="64" mass="7126">MTINDKTYPLDALSDNAKAQINNLRATDRLIEELELELAVARTARSSYAEALQGELDTMNTTLQ</sequence>
<keyword evidence="3" id="KW-1185">Reference proteome</keyword>
<keyword evidence="1" id="KW-0175">Coiled coil</keyword>
<evidence type="ECO:0000313" key="3">
    <source>
        <dbReference type="Proteomes" id="UP000239866"/>
    </source>
</evidence>
<gene>
    <name evidence="2" type="ORF">C7H09_18565</name>
</gene>
<name>A0A2T1K3L4_9GAMM</name>
<dbReference type="EMBL" id="PXNP01000110">
    <property type="protein sequence ID" value="PSF04739.1"/>
    <property type="molecule type" value="Genomic_DNA"/>
</dbReference>